<dbReference type="InParanoid" id="T1FK72"/>
<protein>
    <submittedName>
        <fullName evidence="3 4">Uncharacterized protein</fullName>
    </submittedName>
</protein>
<dbReference type="KEGG" id="hro:HELRODRAFT_183794"/>
<dbReference type="HOGENOM" id="CLU_2052124_0_0_1"/>
<sequence length="120" mass="14018">MFIIVFVLTLTTALFCQVWWSKKTFDNMPLRNTHPPGSTADRRNKNRNKTINDYLNDAGNDYRNADDDVNGDDDVIKKINNNDNNNMEYINNNKKYDVEDHDGGRESYDDLFRGHLQLSK</sequence>
<feature type="region of interest" description="Disordered" evidence="1">
    <location>
        <begin position="29"/>
        <end position="69"/>
    </location>
</feature>
<dbReference type="EMBL" id="KB095901">
    <property type="protein sequence ID" value="ESO10269.1"/>
    <property type="molecule type" value="Genomic_DNA"/>
</dbReference>
<keyword evidence="5" id="KW-1185">Reference proteome</keyword>
<dbReference type="EMBL" id="AMQM01008988">
    <property type="status" value="NOT_ANNOTATED_CDS"/>
    <property type="molecule type" value="Genomic_DNA"/>
</dbReference>
<evidence type="ECO:0000256" key="1">
    <source>
        <dbReference type="SAM" id="MobiDB-lite"/>
    </source>
</evidence>
<feature type="chain" id="PRO_5010980821" evidence="2">
    <location>
        <begin position="17"/>
        <end position="120"/>
    </location>
</feature>
<dbReference type="RefSeq" id="XP_009011625.1">
    <property type="nucleotide sequence ID" value="XM_009013377.1"/>
</dbReference>
<dbReference type="CTD" id="20209221"/>
<reference evidence="5" key="1">
    <citation type="submission" date="2012-12" db="EMBL/GenBank/DDBJ databases">
        <authorList>
            <person name="Hellsten U."/>
            <person name="Grimwood J."/>
            <person name="Chapman J.A."/>
            <person name="Shapiro H."/>
            <person name="Aerts A."/>
            <person name="Otillar R.P."/>
            <person name="Terry A.Y."/>
            <person name="Boore J.L."/>
            <person name="Simakov O."/>
            <person name="Marletaz F."/>
            <person name="Cho S.-J."/>
            <person name="Edsinger-Gonzales E."/>
            <person name="Havlak P."/>
            <person name="Kuo D.-H."/>
            <person name="Larsson T."/>
            <person name="Lv J."/>
            <person name="Arendt D."/>
            <person name="Savage R."/>
            <person name="Osoegawa K."/>
            <person name="de Jong P."/>
            <person name="Lindberg D.R."/>
            <person name="Seaver E.C."/>
            <person name="Weisblat D.A."/>
            <person name="Putnam N.H."/>
            <person name="Grigoriev I.V."/>
            <person name="Rokhsar D.S."/>
        </authorList>
    </citation>
    <scope>NUCLEOTIDE SEQUENCE</scope>
</reference>
<evidence type="ECO:0000313" key="4">
    <source>
        <dbReference type="EnsemblMetazoa" id="HelroP183794"/>
    </source>
</evidence>
<name>T1FK72_HELRO</name>
<evidence type="ECO:0000313" key="5">
    <source>
        <dbReference type="Proteomes" id="UP000015101"/>
    </source>
</evidence>
<evidence type="ECO:0000256" key="2">
    <source>
        <dbReference type="SAM" id="SignalP"/>
    </source>
</evidence>
<feature type="signal peptide" evidence="2">
    <location>
        <begin position="1"/>
        <end position="16"/>
    </location>
</feature>
<dbReference type="AlphaFoldDB" id="T1FK72"/>
<proteinExistence type="predicted"/>
<accession>T1FK72</accession>
<organism evidence="4 5">
    <name type="scientific">Helobdella robusta</name>
    <name type="common">Californian leech</name>
    <dbReference type="NCBI Taxonomy" id="6412"/>
    <lineage>
        <taxon>Eukaryota</taxon>
        <taxon>Metazoa</taxon>
        <taxon>Spiralia</taxon>
        <taxon>Lophotrochozoa</taxon>
        <taxon>Annelida</taxon>
        <taxon>Clitellata</taxon>
        <taxon>Hirudinea</taxon>
        <taxon>Rhynchobdellida</taxon>
        <taxon>Glossiphoniidae</taxon>
        <taxon>Helobdella</taxon>
    </lineage>
</organism>
<dbReference type="EnsemblMetazoa" id="HelroT183794">
    <property type="protein sequence ID" value="HelroP183794"/>
    <property type="gene ID" value="HelroG183794"/>
</dbReference>
<reference evidence="4" key="3">
    <citation type="submission" date="2015-06" db="UniProtKB">
        <authorList>
            <consortium name="EnsemblMetazoa"/>
        </authorList>
    </citation>
    <scope>IDENTIFICATION</scope>
</reference>
<keyword evidence="2" id="KW-0732">Signal</keyword>
<reference evidence="3 5" key="2">
    <citation type="journal article" date="2013" name="Nature">
        <title>Insights into bilaterian evolution from three spiralian genomes.</title>
        <authorList>
            <person name="Simakov O."/>
            <person name="Marletaz F."/>
            <person name="Cho S.J."/>
            <person name="Edsinger-Gonzales E."/>
            <person name="Havlak P."/>
            <person name="Hellsten U."/>
            <person name="Kuo D.H."/>
            <person name="Larsson T."/>
            <person name="Lv J."/>
            <person name="Arendt D."/>
            <person name="Savage R."/>
            <person name="Osoegawa K."/>
            <person name="de Jong P."/>
            <person name="Grimwood J."/>
            <person name="Chapman J.A."/>
            <person name="Shapiro H."/>
            <person name="Aerts A."/>
            <person name="Otillar R.P."/>
            <person name="Terry A.Y."/>
            <person name="Boore J.L."/>
            <person name="Grigoriev I.V."/>
            <person name="Lindberg D.R."/>
            <person name="Seaver E.C."/>
            <person name="Weisblat D.A."/>
            <person name="Putnam N.H."/>
            <person name="Rokhsar D.S."/>
        </authorList>
    </citation>
    <scope>NUCLEOTIDE SEQUENCE</scope>
</reference>
<evidence type="ECO:0000313" key="3">
    <source>
        <dbReference type="EMBL" id="ESO10269.1"/>
    </source>
</evidence>
<dbReference type="GeneID" id="20209221"/>
<dbReference type="Proteomes" id="UP000015101">
    <property type="component" value="Unassembled WGS sequence"/>
</dbReference>
<gene>
    <name evidence="4" type="primary">20209221</name>
    <name evidence="3" type="ORF">HELRODRAFT_183794</name>
</gene>